<comment type="caution">
    <text evidence="2">The sequence shown here is derived from an EMBL/GenBank/DDBJ whole genome shotgun (WGS) entry which is preliminary data.</text>
</comment>
<accession>A0A1F5NT73</accession>
<protein>
    <submittedName>
        <fullName evidence="2">Uncharacterized protein</fullName>
    </submittedName>
</protein>
<feature type="compositionally biased region" description="Basic and acidic residues" evidence="1">
    <location>
        <begin position="172"/>
        <end position="181"/>
    </location>
</feature>
<dbReference type="AlphaFoldDB" id="A0A1F5NT73"/>
<reference evidence="2 3" key="1">
    <citation type="journal article" date="2016" name="Nat. Commun.">
        <title>Thousands of microbial genomes shed light on interconnected biogeochemical processes in an aquifer system.</title>
        <authorList>
            <person name="Anantharaman K."/>
            <person name="Brown C.T."/>
            <person name="Hug L.A."/>
            <person name="Sharon I."/>
            <person name="Castelle C.J."/>
            <person name="Probst A.J."/>
            <person name="Thomas B.C."/>
            <person name="Singh A."/>
            <person name="Wilkins M.J."/>
            <person name="Karaoz U."/>
            <person name="Brodie E.L."/>
            <person name="Williams K.H."/>
            <person name="Hubbard S.S."/>
            <person name="Banfield J.F."/>
        </authorList>
    </citation>
    <scope>NUCLEOTIDE SEQUENCE [LARGE SCALE GENOMIC DNA]</scope>
</reference>
<name>A0A1F5NT73_9BACT</name>
<feature type="compositionally biased region" description="Basic and acidic residues" evidence="1">
    <location>
        <begin position="125"/>
        <end position="136"/>
    </location>
</feature>
<sequence>MNIERGFVPPEIQAEEQEKNSARKYKEKLTNSVQELLKSRGIKTGTNLAISPELKDIPSERKVELKFRYHTDDGEGQTSNGELPQNIDIKQLLENTIDDETPYEAAVAYLNEILTQKIDELDDQISKAESSEEKNPENLNYLKKQRQGLEDERVATRVKGSSILPEKYQLGSEKEEFPKAA</sequence>
<organism evidence="2 3">
    <name type="scientific">Candidatus Doudnabacteria bacterium RIFCSPHIGHO2_01_FULL_43_23</name>
    <dbReference type="NCBI Taxonomy" id="1817822"/>
    <lineage>
        <taxon>Bacteria</taxon>
        <taxon>Candidatus Doudnaibacteriota</taxon>
    </lineage>
</organism>
<evidence type="ECO:0000256" key="1">
    <source>
        <dbReference type="SAM" id="MobiDB-lite"/>
    </source>
</evidence>
<feature type="region of interest" description="Disordered" evidence="1">
    <location>
        <begin position="1"/>
        <end position="22"/>
    </location>
</feature>
<dbReference type="Proteomes" id="UP000177912">
    <property type="component" value="Unassembled WGS sequence"/>
</dbReference>
<evidence type="ECO:0000313" key="2">
    <source>
        <dbReference type="EMBL" id="OGE80540.1"/>
    </source>
</evidence>
<evidence type="ECO:0000313" key="3">
    <source>
        <dbReference type="Proteomes" id="UP000177912"/>
    </source>
</evidence>
<gene>
    <name evidence="2" type="ORF">A2826_01920</name>
</gene>
<feature type="region of interest" description="Disordered" evidence="1">
    <location>
        <begin position="125"/>
        <end position="181"/>
    </location>
</feature>
<dbReference type="EMBL" id="MFEI01000027">
    <property type="protein sequence ID" value="OGE80540.1"/>
    <property type="molecule type" value="Genomic_DNA"/>
</dbReference>
<proteinExistence type="predicted"/>